<proteinExistence type="predicted"/>
<gene>
    <name evidence="2" type="ORF">FMA36_00250</name>
</gene>
<dbReference type="AlphaFoldDB" id="A0A857FJ16"/>
<dbReference type="RefSeq" id="WP_159260028.1">
    <property type="nucleotide sequence ID" value="NZ_CP041348.1"/>
</dbReference>
<dbReference type="OrthoDB" id="6460161at2"/>
<protein>
    <submittedName>
        <fullName evidence="2">Uncharacterized protein</fullName>
    </submittedName>
</protein>
<sequence length="106" mass="11308">MTIANPVTVGCKLPNGLVLRSGEHKVVLSGANSSRVIGGYGLTSVPSDLWEDWAKRHADTPFIKKRIVFAQATPAKAEGQAKEQEGVRTGLEPLDPDNEKGGISKL</sequence>
<feature type="compositionally biased region" description="Basic and acidic residues" evidence="1">
    <location>
        <begin position="97"/>
        <end position="106"/>
    </location>
</feature>
<dbReference type="Proteomes" id="UP000464674">
    <property type="component" value="Chromosome"/>
</dbReference>
<name>A0A857FJ16_KOMXY</name>
<feature type="region of interest" description="Disordered" evidence="1">
    <location>
        <begin position="74"/>
        <end position="106"/>
    </location>
</feature>
<reference evidence="2 3" key="1">
    <citation type="journal article" date="2020" name="Carbohydr. Polym.">
        <title>Characterization and optimization of production of bacterial cellulose from strain CGMCC 17276 based on whole-genome analysis.</title>
        <authorList>
            <person name="Lu T."/>
            <person name="Gao H."/>
            <person name="Liao B."/>
            <person name="Wu J."/>
            <person name="Zhang W."/>
            <person name="Huang J."/>
            <person name="Liu M."/>
            <person name="Huang J."/>
            <person name="Chang Z."/>
            <person name="Jin M."/>
            <person name="Yi Z."/>
            <person name="Jiang D."/>
        </authorList>
    </citation>
    <scope>NUCLEOTIDE SEQUENCE [LARGE SCALE GENOMIC DNA]</scope>
    <source>
        <strain evidence="2 3">CGMCC 17276</strain>
    </source>
</reference>
<accession>A0A857FJ16</accession>
<organism evidence="2 3">
    <name type="scientific">Komagataeibacter xylinus</name>
    <name type="common">Gluconacetobacter xylinus</name>
    <dbReference type="NCBI Taxonomy" id="28448"/>
    <lineage>
        <taxon>Bacteria</taxon>
        <taxon>Pseudomonadati</taxon>
        <taxon>Pseudomonadota</taxon>
        <taxon>Alphaproteobacteria</taxon>
        <taxon>Acetobacterales</taxon>
        <taxon>Acetobacteraceae</taxon>
        <taxon>Komagataeibacter</taxon>
    </lineage>
</organism>
<evidence type="ECO:0000313" key="3">
    <source>
        <dbReference type="Proteomes" id="UP000464674"/>
    </source>
</evidence>
<dbReference type="EMBL" id="CP041348">
    <property type="protein sequence ID" value="QHC34151.1"/>
    <property type="molecule type" value="Genomic_DNA"/>
</dbReference>
<evidence type="ECO:0000313" key="2">
    <source>
        <dbReference type="EMBL" id="QHC34151.1"/>
    </source>
</evidence>
<evidence type="ECO:0000256" key="1">
    <source>
        <dbReference type="SAM" id="MobiDB-lite"/>
    </source>
</evidence>